<evidence type="ECO:0000313" key="1">
    <source>
        <dbReference type="EMBL" id="HIU58113.1"/>
    </source>
</evidence>
<gene>
    <name evidence="1" type="ORF">IAA61_09940</name>
</gene>
<organism evidence="1 2">
    <name type="scientific">Candidatus Ornithomonoglobus merdipullorum</name>
    <dbReference type="NCBI Taxonomy" id="2840895"/>
    <lineage>
        <taxon>Bacteria</taxon>
        <taxon>Bacillati</taxon>
        <taxon>Bacillota</taxon>
        <taxon>Clostridia</taxon>
        <taxon>Candidatus Ornithomonoglobus</taxon>
    </lineage>
</organism>
<name>A0A9D1MDI6_9FIRM</name>
<protein>
    <submittedName>
        <fullName evidence="1">Uncharacterized protein</fullName>
    </submittedName>
</protein>
<comment type="caution">
    <text evidence="1">The sequence shown here is derived from an EMBL/GenBank/DDBJ whole genome shotgun (WGS) entry which is preliminary data.</text>
</comment>
<reference evidence="1" key="1">
    <citation type="submission" date="2020-10" db="EMBL/GenBank/DDBJ databases">
        <authorList>
            <person name="Gilroy R."/>
        </authorList>
    </citation>
    <scope>NUCLEOTIDE SEQUENCE</scope>
    <source>
        <strain evidence="1">USAMLcec3-3695</strain>
    </source>
</reference>
<sequence>MPRNTEHTALAEPYRRRRGNVTFIISSFGNPNTNKTPQELILQMLESRVAAEREECGTE</sequence>
<reference evidence="1" key="2">
    <citation type="journal article" date="2021" name="PeerJ">
        <title>Extensive microbial diversity within the chicken gut microbiome revealed by metagenomics and culture.</title>
        <authorList>
            <person name="Gilroy R."/>
            <person name="Ravi A."/>
            <person name="Getino M."/>
            <person name="Pursley I."/>
            <person name="Horton D.L."/>
            <person name="Alikhan N.F."/>
            <person name="Baker D."/>
            <person name="Gharbi K."/>
            <person name="Hall N."/>
            <person name="Watson M."/>
            <person name="Adriaenssens E.M."/>
            <person name="Foster-Nyarko E."/>
            <person name="Jarju S."/>
            <person name="Secka A."/>
            <person name="Antonio M."/>
            <person name="Oren A."/>
            <person name="Chaudhuri R.R."/>
            <person name="La Ragione R."/>
            <person name="Hildebrand F."/>
            <person name="Pallen M.J."/>
        </authorList>
    </citation>
    <scope>NUCLEOTIDE SEQUENCE</scope>
    <source>
        <strain evidence="1">USAMLcec3-3695</strain>
    </source>
</reference>
<evidence type="ECO:0000313" key="2">
    <source>
        <dbReference type="Proteomes" id="UP000824109"/>
    </source>
</evidence>
<dbReference type="Proteomes" id="UP000824109">
    <property type="component" value="Unassembled WGS sequence"/>
</dbReference>
<dbReference type="EMBL" id="DVNB01000100">
    <property type="protein sequence ID" value="HIU58113.1"/>
    <property type="molecule type" value="Genomic_DNA"/>
</dbReference>
<accession>A0A9D1MDI6</accession>
<proteinExistence type="predicted"/>
<dbReference type="AlphaFoldDB" id="A0A9D1MDI6"/>